<reference evidence="2" key="1">
    <citation type="submission" date="2023-03" db="EMBL/GenBank/DDBJ databases">
        <title>Massive genome expansion in bonnet fungi (Mycena s.s.) driven by repeated elements and novel gene families across ecological guilds.</title>
        <authorList>
            <consortium name="Lawrence Berkeley National Laboratory"/>
            <person name="Harder C.B."/>
            <person name="Miyauchi S."/>
            <person name="Viragh M."/>
            <person name="Kuo A."/>
            <person name="Thoen E."/>
            <person name="Andreopoulos B."/>
            <person name="Lu D."/>
            <person name="Skrede I."/>
            <person name="Drula E."/>
            <person name="Henrissat B."/>
            <person name="Morin E."/>
            <person name="Kohler A."/>
            <person name="Barry K."/>
            <person name="LaButti K."/>
            <person name="Morin E."/>
            <person name="Salamov A."/>
            <person name="Lipzen A."/>
            <person name="Mereny Z."/>
            <person name="Hegedus B."/>
            <person name="Baldrian P."/>
            <person name="Stursova M."/>
            <person name="Weitz H."/>
            <person name="Taylor A."/>
            <person name="Grigoriev I.V."/>
            <person name="Nagy L.G."/>
            <person name="Martin F."/>
            <person name="Kauserud H."/>
        </authorList>
    </citation>
    <scope>NUCLEOTIDE SEQUENCE</scope>
    <source>
        <strain evidence="2">CBHHK002</strain>
    </source>
</reference>
<evidence type="ECO:0000313" key="3">
    <source>
        <dbReference type="Proteomes" id="UP001218218"/>
    </source>
</evidence>
<gene>
    <name evidence="2" type="ORF">DFH08DRAFT_854930</name>
</gene>
<dbReference type="Proteomes" id="UP001218218">
    <property type="component" value="Unassembled WGS sequence"/>
</dbReference>
<name>A0AAD7ABS5_9AGAR</name>
<keyword evidence="1" id="KW-1133">Transmembrane helix</keyword>
<organism evidence="2 3">
    <name type="scientific">Mycena albidolilacea</name>
    <dbReference type="NCBI Taxonomy" id="1033008"/>
    <lineage>
        <taxon>Eukaryota</taxon>
        <taxon>Fungi</taxon>
        <taxon>Dikarya</taxon>
        <taxon>Basidiomycota</taxon>
        <taxon>Agaricomycotina</taxon>
        <taxon>Agaricomycetes</taxon>
        <taxon>Agaricomycetidae</taxon>
        <taxon>Agaricales</taxon>
        <taxon>Marasmiineae</taxon>
        <taxon>Mycenaceae</taxon>
        <taxon>Mycena</taxon>
    </lineage>
</organism>
<keyword evidence="3" id="KW-1185">Reference proteome</keyword>
<feature type="transmembrane region" description="Helical" evidence="1">
    <location>
        <begin position="201"/>
        <end position="224"/>
    </location>
</feature>
<feature type="transmembrane region" description="Helical" evidence="1">
    <location>
        <begin position="87"/>
        <end position="108"/>
    </location>
</feature>
<accession>A0AAD7ABS5</accession>
<protein>
    <submittedName>
        <fullName evidence="2">Uncharacterized protein</fullName>
    </submittedName>
</protein>
<sequence>MPFLPGTKESYIGALLENIIYGVYLSVFLECCMLFYNKRKNGETVHAYLLLTTGLMFILITTRCIIDTYHCIIAFDVPNLYLGPPNSALGIVGNACCILVTLVADVFIVFRTFILSARRWLAILIPSLFLLANFVVAVFAMVTFSGASTTVWTSVDWMNAFLSLTLCTNIICTGLIAFRIIQNYRQLVLASPRNASRPDSIRILSVVVESAVIYTAVLVATLIVARLKSLAIYILIDCLSPTIGLVFLYIIIRVSRGTSYGEIRKHESPSFIDQYSSNNRVLRSRQNISTRGAPQGDFEIKLERTRQVEVTDGAFSSDELDGPGGTIKV</sequence>
<feature type="transmembrane region" description="Helical" evidence="1">
    <location>
        <begin position="157"/>
        <end position="181"/>
    </location>
</feature>
<feature type="transmembrane region" description="Helical" evidence="1">
    <location>
        <begin position="12"/>
        <end position="36"/>
    </location>
</feature>
<feature type="transmembrane region" description="Helical" evidence="1">
    <location>
        <begin position="120"/>
        <end position="145"/>
    </location>
</feature>
<evidence type="ECO:0000256" key="1">
    <source>
        <dbReference type="SAM" id="Phobius"/>
    </source>
</evidence>
<dbReference type="AlphaFoldDB" id="A0AAD7ABS5"/>
<dbReference type="EMBL" id="JARIHO010000010">
    <property type="protein sequence ID" value="KAJ7354469.1"/>
    <property type="molecule type" value="Genomic_DNA"/>
</dbReference>
<keyword evidence="1" id="KW-0812">Transmembrane</keyword>
<feature type="transmembrane region" description="Helical" evidence="1">
    <location>
        <begin position="48"/>
        <end position="75"/>
    </location>
</feature>
<comment type="caution">
    <text evidence="2">The sequence shown here is derived from an EMBL/GenBank/DDBJ whole genome shotgun (WGS) entry which is preliminary data.</text>
</comment>
<feature type="transmembrane region" description="Helical" evidence="1">
    <location>
        <begin position="230"/>
        <end position="252"/>
    </location>
</feature>
<keyword evidence="1" id="KW-0472">Membrane</keyword>
<proteinExistence type="predicted"/>
<evidence type="ECO:0000313" key="2">
    <source>
        <dbReference type="EMBL" id="KAJ7354469.1"/>
    </source>
</evidence>